<evidence type="ECO:0000313" key="1">
    <source>
        <dbReference type="EMBL" id="MBO0935124.1"/>
    </source>
</evidence>
<dbReference type="Proteomes" id="UP000664034">
    <property type="component" value="Unassembled WGS sequence"/>
</dbReference>
<dbReference type="RefSeq" id="WP_207362692.1">
    <property type="nucleotide sequence ID" value="NZ_JAFMYV010000001.1"/>
</dbReference>
<proteinExistence type="predicted"/>
<sequence length="130" mass="14029">MQRVKTYFFLPAILLMAFSCEKTVAPEQTTSIEQKALLVGNALPADGCSAHLLINLNATNDNGTAVLPTEVTRTLFDKAIAAEEAKQANGFWAGQKIVTIRYAPTTSTSTLECGWGKNSTVPLIQLQSLQ</sequence>
<dbReference type="AlphaFoldDB" id="A0A939K1D2"/>
<dbReference type="PROSITE" id="PS51257">
    <property type="entry name" value="PROKAR_LIPOPROTEIN"/>
    <property type="match status" value="1"/>
</dbReference>
<accession>A0A939K1D2</accession>
<evidence type="ECO:0008006" key="3">
    <source>
        <dbReference type="Google" id="ProtNLM"/>
    </source>
</evidence>
<comment type="caution">
    <text evidence="1">The sequence shown here is derived from an EMBL/GenBank/DDBJ whole genome shotgun (WGS) entry which is preliminary data.</text>
</comment>
<dbReference type="EMBL" id="JAFMYV010000001">
    <property type="protein sequence ID" value="MBO0935124.1"/>
    <property type="molecule type" value="Genomic_DNA"/>
</dbReference>
<gene>
    <name evidence="1" type="ORF">J2I47_01060</name>
</gene>
<keyword evidence="2" id="KW-1185">Reference proteome</keyword>
<reference evidence="1" key="1">
    <citation type="submission" date="2021-03" db="EMBL/GenBank/DDBJ databases">
        <title>Fibrella sp. HMF5335 genome sequencing and assembly.</title>
        <authorList>
            <person name="Kang H."/>
            <person name="Kim H."/>
            <person name="Bae S."/>
            <person name="Joh K."/>
        </authorList>
    </citation>
    <scope>NUCLEOTIDE SEQUENCE</scope>
    <source>
        <strain evidence="1">HMF5335</strain>
    </source>
</reference>
<name>A0A939K1D2_9BACT</name>
<evidence type="ECO:0000313" key="2">
    <source>
        <dbReference type="Proteomes" id="UP000664034"/>
    </source>
</evidence>
<protein>
    <recommendedName>
        <fullName evidence="3">Lipoprotein</fullName>
    </recommendedName>
</protein>
<organism evidence="1 2">
    <name type="scientific">Fibrella rubiginis</name>
    <dbReference type="NCBI Taxonomy" id="2817060"/>
    <lineage>
        <taxon>Bacteria</taxon>
        <taxon>Pseudomonadati</taxon>
        <taxon>Bacteroidota</taxon>
        <taxon>Cytophagia</taxon>
        <taxon>Cytophagales</taxon>
        <taxon>Spirosomataceae</taxon>
        <taxon>Fibrella</taxon>
    </lineage>
</organism>